<keyword evidence="3" id="KW-1133">Transmembrane helix</keyword>
<accession>A0A1H1AW01</accession>
<evidence type="ECO:0000256" key="2">
    <source>
        <dbReference type="SAM" id="MobiDB-lite"/>
    </source>
</evidence>
<dbReference type="AlphaFoldDB" id="A0A1H1AW01"/>
<feature type="transmembrane region" description="Helical" evidence="3">
    <location>
        <begin position="37"/>
        <end position="60"/>
    </location>
</feature>
<keyword evidence="3" id="KW-0812">Transmembrane</keyword>
<feature type="coiled-coil region" evidence="1">
    <location>
        <begin position="573"/>
        <end position="632"/>
    </location>
</feature>
<feature type="transmembrane region" description="Helical" evidence="3">
    <location>
        <begin position="299"/>
        <end position="322"/>
    </location>
</feature>
<feature type="transmembrane region" description="Helical" evidence="3">
    <location>
        <begin position="92"/>
        <end position="111"/>
    </location>
</feature>
<evidence type="ECO:0000256" key="3">
    <source>
        <dbReference type="SAM" id="Phobius"/>
    </source>
</evidence>
<feature type="transmembrane region" description="Helical" evidence="3">
    <location>
        <begin position="334"/>
        <end position="355"/>
    </location>
</feature>
<reference evidence="4 5" key="1">
    <citation type="submission" date="2016-10" db="EMBL/GenBank/DDBJ databases">
        <authorList>
            <person name="de Groot N.N."/>
        </authorList>
    </citation>
    <scope>NUCLEOTIDE SEQUENCE [LARGE SCALE GENOMIC DNA]</scope>
    <source>
        <strain evidence="4 5">Sb05</strain>
    </source>
</reference>
<name>A0A1H1AW01_STREI</name>
<gene>
    <name evidence="4" type="ORF">SAMN05216392_1714</name>
</gene>
<organism evidence="4 5">
    <name type="scientific">Streptococcus equinus</name>
    <name type="common">Streptococcus bovis</name>
    <dbReference type="NCBI Taxonomy" id="1335"/>
    <lineage>
        <taxon>Bacteria</taxon>
        <taxon>Bacillati</taxon>
        <taxon>Bacillota</taxon>
        <taxon>Bacilli</taxon>
        <taxon>Lactobacillales</taxon>
        <taxon>Streptococcaceae</taxon>
        <taxon>Streptococcus</taxon>
    </lineage>
</organism>
<feature type="transmembrane region" description="Helical" evidence="3">
    <location>
        <begin position="123"/>
        <end position="151"/>
    </location>
</feature>
<dbReference type="OrthoDB" id="2233996at2"/>
<feature type="compositionally biased region" description="Basic and acidic residues" evidence="2">
    <location>
        <begin position="484"/>
        <end position="512"/>
    </location>
</feature>
<feature type="transmembrane region" description="Helical" evidence="3">
    <location>
        <begin position="269"/>
        <end position="293"/>
    </location>
</feature>
<sequence length="633" mass="71587">MQEAFEKLKGVDIFALKAYLEKTSSVETSVIVAFNEIFVNLLFFILNLVVGFFSLLMRILEKINLYNNYKTYVYQAGKSMWQGFTGSTSDGLANQSLIGLLISIIAFYLFYQFFFSKGNFMRKVIHVCVVLILGFSYFGTVASTSGGLYLLDTIDNISKTVTQKISNISVSYGDGKELKIGDSMADSYIAETSYTAYLFVNTGQENGKYVNSQTGKEEKFDDSKVLGQLNGNTFTKVKNSDRKNYLEELGNNADEDGEKDRWVSAVYDYLFIKCFYVIFKIVEAIVIAIPIILVQILNVIAQLLVLIMMLLFPIALLISFIPRMQDIIFGVLKVMMGGLAFPAITSLLTLIIFYLEKIIENMMTSGFDNTIKGFASLVVFALLFKLMVVVIVKALIYYYLWKYKGELIGIILGSRARLKMDNIGHSVQDKLTSGKEIIQQVPNKGFSTAQNLGNFALASSGLASGAVINSLSHLKNAKDYFSKAKPEETPHNPNLDSEHETNLQPRQQEDKNSNSITPNQEDIPETSATFKEPQLLTEELTKENNMSTSSPNLEEEFKSLKEKRISPLTKRRINHLEKRLEDYKDNEAMYKAQGSNAFTKNFRKTLTRDNKLRANLKRKERLTEELKRLRGEL</sequence>
<keyword evidence="3" id="KW-0472">Membrane</keyword>
<protein>
    <recommendedName>
        <fullName evidence="6">Conjugal transfer protein</fullName>
    </recommendedName>
</protein>
<feature type="region of interest" description="Disordered" evidence="2">
    <location>
        <begin position="484"/>
        <end position="532"/>
    </location>
</feature>
<proteinExistence type="predicted"/>
<dbReference type="RefSeq" id="WP_074561252.1">
    <property type="nucleotide sequence ID" value="NZ_BJMB01000005.1"/>
</dbReference>
<evidence type="ECO:0000256" key="1">
    <source>
        <dbReference type="SAM" id="Coils"/>
    </source>
</evidence>
<evidence type="ECO:0008006" key="6">
    <source>
        <dbReference type="Google" id="ProtNLM"/>
    </source>
</evidence>
<evidence type="ECO:0000313" key="4">
    <source>
        <dbReference type="EMBL" id="SDQ43850.1"/>
    </source>
</evidence>
<keyword evidence="1" id="KW-0175">Coiled coil</keyword>
<feature type="transmembrane region" description="Helical" evidence="3">
    <location>
        <begin position="375"/>
        <end position="400"/>
    </location>
</feature>
<dbReference type="EMBL" id="FNKE01000002">
    <property type="protein sequence ID" value="SDQ43850.1"/>
    <property type="molecule type" value="Genomic_DNA"/>
</dbReference>
<evidence type="ECO:0000313" key="5">
    <source>
        <dbReference type="Proteomes" id="UP000182870"/>
    </source>
</evidence>
<dbReference type="Proteomes" id="UP000182870">
    <property type="component" value="Unassembled WGS sequence"/>
</dbReference>